<sequence>MKLVLTIASNNDVKTIINAMAKEGFFTTRISTTGQFLSDGHTLFFSGTEDEKVDKLISVIQENVTKRTVDVRGVESTLEGTLLKQPVTVEKGGAICFVIDVERYIKI</sequence>
<gene>
    <name evidence="1" type="ORF">IAD23_02080</name>
</gene>
<organism evidence="1 2">
    <name type="scientific">Candidatus Scybalenecus merdavium</name>
    <dbReference type="NCBI Taxonomy" id="2840939"/>
    <lineage>
        <taxon>Bacteria</taxon>
        <taxon>Bacillati</taxon>
        <taxon>Bacillota</taxon>
        <taxon>Clostridia</taxon>
        <taxon>Eubacteriales</taxon>
        <taxon>Oscillospiraceae</taxon>
        <taxon>Oscillospiraceae incertae sedis</taxon>
        <taxon>Candidatus Scybalenecus</taxon>
    </lineage>
</organism>
<dbReference type="Pfam" id="PF06153">
    <property type="entry name" value="CdAMP_rec"/>
    <property type="match status" value="1"/>
</dbReference>
<accession>A0A9D1MTR5</accession>
<proteinExistence type="predicted"/>
<dbReference type="PANTHER" id="PTHR38456:SF1">
    <property type="entry name" value="CYCLIC DI-AMP RECEPTOR A"/>
    <property type="match status" value="1"/>
</dbReference>
<evidence type="ECO:0000313" key="1">
    <source>
        <dbReference type="EMBL" id="HIU68730.1"/>
    </source>
</evidence>
<protein>
    <submittedName>
        <fullName evidence="1">Cyclic-di-AMP receptor</fullName>
    </submittedName>
</protein>
<evidence type="ECO:0000313" key="2">
    <source>
        <dbReference type="Proteomes" id="UP000824125"/>
    </source>
</evidence>
<name>A0A9D1MTR5_9FIRM</name>
<dbReference type="Proteomes" id="UP000824125">
    <property type="component" value="Unassembled WGS sequence"/>
</dbReference>
<dbReference type="Gene3D" id="3.30.70.120">
    <property type="match status" value="1"/>
</dbReference>
<keyword evidence="1" id="KW-0675">Receptor</keyword>
<dbReference type="InterPro" id="IPR015867">
    <property type="entry name" value="N-reg_PII/ATP_PRibTrfase_C"/>
</dbReference>
<dbReference type="AlphaFoldDB" id="A0A9D1MTR5"/>
<dbReference type="PANTHER" id="PTHR38456">
    <property type="entry name" value="CYCLIC DI-AMP RECEPTOR A"/>
    <property type="match status" value="1"/>
</dbReference>
<dbReference type="InterPro" id="IPR011322">
    <property type="entry name" value="N-reg_PII-like_a/b"/>
</dbReference>
<reference evidence="1" key="2">
    <citation type="journal article" date="2021" name="PeerJ">
        <title>Extensive microbial diversity within the chicken gut microbiome revealed by metagenomics and culture.</title>
        <authorList>
            <person name="Gilroy R."/>
            <person name="Ravi A."/>
            <person name="Getino M."/>
            <person name="Pursley I."/>
            <person name="Horton D.L."/>
            <person name="Alikhan N.F."/>
            <person name="Baker D."/>
            <person name="Gharbi K."/>
            <person name="Hall N."/>
            <person name="Watson M."/>
            <person name="Adriaenssens E.M."/>
            <person name="Foster-Nyarko E."/>
            <person name="Jarju S."/>
            <person name="Secka A."/>
            <person name="Antonio M."/>
            <person name="Oren A."/>
            <person name="Chaudhuri R.R."/>
            <person name="La Ragione R."/>
            <person name="Hildebrand F."/>
            <person name="Pallen M.J."/>
        </authorList>
    </citation>
    <scope>NUCLEOTIDE SEQUENCE</scope>
    <source>
        <strain evidence="1">CHK176-6737</strain>
    </source>
</reference>
<comment type="caution">
    <text evidence="1">The sequence shown here is derived from an EMBL/GenBank/DDBJ whole genome shotgun (WGS) entry which is preliminary data.</text>
</comment>
<dbReference type="SUPFAM" id="SSF54913">
    <property type="entry name" value="GlnB-like"/>
    <property type="match status" value="1"/>
</dbReference>
<dbReference type="InterPro" id="IPR010375">
    <property type="entry name" value="CdAMP_rec"/>
</dbReference>
<dbReference type="EMBL" id="DVNM01000012">
    <property type="protein sequence ID" value="HIU68730.1"/>
    <property type="molecule type" value="Genomic_DNA"/>
</dbReference>
<reference evidence="1" key="1">
    <citation type="submission" date="2020-10" db="EMBL/GenBank/DDBJ databases">
        <authorList>
            <person name="Gilroy R."/>
        </authorList>
    </citation>
    <scope>NUCLEOTIDE SEQUENCE</scope>
    <source>
        <strain evidence="1">CHK176-6737</strain>
    </source>
</reference>